<evidence type="ECO:0000256" key="6">
    <source>
        <dbReference type="ARBA" id="ARBA00023316"/>
    </source>
</evidence>
<dbReference type="Gene3D" id="3.40.710.10">
    <property type="entry name" value="DD-peptidase/beta-lactamase superfamily"/>
    <property type="match status" value="1"/>
</dbReference>
<dbReference type="AlphaFoldDB" id="A0A4R6RK47"/>
<organism evidence="12 13">
    <name type="scientific">Oharaeibacter diazotrophicus</name>
    <dbReference type="NCBI Taxonomy" id="1920512"/>
    <lineage>
        <taxon>Bacteria</taxon>
        <taxon>Pseudomonadati</taxon>
        <taxon>Pseudomonadota</taxon>
        <taxon>Alphaproteobacteria</taxon>
        <taxon>Hyphomicrobiales</taxon>
        <taxon>Pleomorphomonadaceae</taxon>
        <taxon>Oharaeibacter</taxon>
    </lineage>
</organism>
<comment type="caution">
    <text evidence="12">The sequence shown here is derived from an EMBL/GenBank/DDBJ whole genome shotgun (WGS) entry which is preliminary data.</text>
</comment>
<feature type="active site" description="Acyl-ester intermediate" evidence="7">
    <location>
        <position position="71"/>
    </location>
</feature>
<dbReference type="RefSeq" id="WP_208112137.1">
    <property type="nucleotide sequence ID" value="NZ_BSPM01000008.1"/>
</dbReference>
<dbReference type="GO" id="GO:0071555">
    <property type="term" value="P:cell wall organization"/>
    <property type="evidence" value="ECO:0007669"/>
    <property type="project" value="UniProtKB-KW"/>
</dbReference>
<name>A0A4R6RK47_9HYPH</name>
<dbReference type="InterPro" id="IPR001967">
    <property type="entry name" value="Peptidase_S11_N"/>
</dbReference>
<dbReference type="SUPFAM" id="SSF110997">
    <property type="entry name" value="Sporulation related repeat"/>
    <property type="match status" value="1"/>
</dbReference>
<dbReference type="GO" id="GO:0042834">
    <property type="term" value="F:peptidoglycan binding"/>
    <property type="evidence" value="ECO:0007669"/>
    <property type="project" value="InterPro"/>
</dbReference>
<proteinExistence type="inferred from homology"/>
<dbReference type="GO" id="GO:0009002">
    <property type="term" value="F:serine-type D-Ala-D-Ala carboxypeptidase activity"/>
    <property type="evidence" value="ECO:0007669"/>
    <property type="project" value="InterPro"/>
</dbReference>
<dbReference type="InterPro" id="IPR012338">
    <property type="entry name" value="Beta-lactam/transpept-like"/>
</dbReference>
<dbReference type="EMBL" id="SNXY01000006">
    <property type="protein sequence ID" value="TDP86475.1"/>
    <property type="molecule type" value="Genomic_DNA"/>
</dbReference>
<dbReference type="InterPro" id="IPR018044">
    <property type="entry name" value="Peptidase_S11"/>
</dbReference>
<keyword evidence="3" id="KW-0378">Hydrolase</keyword>
<sequence length="545" mass="57041">MQSWRARLGTAIKAAVAVVLAGGIAAGATGEARAAAPAGVYPDKYAAIVVDTATGKVLYEANADGRRYPASLTKMMTLYVLFEDLERGRFRLDSRLEVSRNASAQPPSKLGLRPGDTITVEEAIKGLVTKSANDAAATIGENLAGSVPAFADRMTRTARALGMSNTRFRNANGLPDPGQYTSARDMMKLGVALQVRFPTYYEFFKTRSFTFRGKVHGNHNRLLGAVDGVDGIKTGYINASGFNLVSSVKRDGRKIVAVVMGGRTARSRDAHMVRLIEAYLPLASRGRGYDDELVAAVRSAPKVAASAPHPVPEALQAAAPEAVEHPQPSPRPVQVAADGMPEIVTASVVPTAVPESAPQPVAAARQVRVEAIPVPVSEPVSLATAKLPSSAAEAFGDVAPLSSAERDALGSMIEQTIGEGDAEPIEVASVDSDIAAPTPRRTATARSVAPPAPAAVREEARAAARGWMIQIGAVPSKAAAADLIRRAQAKGGKALAAADPVTETVSKGGQTLVRARFAGFESEKAASRACAALKRSDMNCYSFRL</sequence>
<keyword evidence="4" id="KW-0133">Cell shape</keyword>
<evidence type="ECO:0000256" key="9">
    <source>
        <dbReference type="RuleBase" id="RU004016"/>
    </source>
</evidence>
<dbReference type="GO" id="GO:0009252">
    <property type="term" value="P:peptidoglycan biosynthetic process"/>
    <property type="evidence" value="ECO:0007669"/>
    <property type="project" value="UniProtKB-KW"/>
</dbReference>
<evidence type="ECO:0000256" key="7">
    <source>
        <dbReference type="PIRSR" id="PIRSR618044-1"/>
    </source>
</evidence>
<dbReference type="Pfam" id="PF05036">
    <property type="entry name" value="SPOR"/>
    <property type="match status" value="1"/>
</dbReference>
<dbReference type="GO" id="GO:0008360">
    <property type="term" value="P:regulation of cell shape"/>
    <property type="evidence" value="ECO:0007669"/>
    <property type="project" value="UniProtKB-KW"/>
</dbReference>
<dbReference type="GO" id="GO:0006508">
    <property type="term" value="P:proteolysis"/>
    <property type="evidence" value="ECO:0007669"/>
    <property type="project" value="InterPro"/>
</dbReference>
<feature type="chain" id="PRO_5020893277" evidence="10">
    <location>
        <begin position="22"/>
        <end position="545"/>
    </location>
</feature>
<dbReference type="PANTHER" id="PTHR21581:SF6">
    <property type="entry name" value="TRAFFICKING PROTEIN PARTICLE COMPLEX SUBUNIT 12"/>
    <property type="match status" value="1"/>
</dbReference>
<evidence type="ECO:0000256" key="1">
    <source>
        <dbReference type="ARBA" id="ARBA00007164"/>
    </source>
</evidence>
<evidence type="ECO:0000313" key="12">
    <source>
        <dbReference type="EMBL" id="TDP86475.1"/>
    </source>
</evidence>
<reference evidence="12 13" key="1">
    <citation type="submission" date="2019-03" db="EMBL/GenBank/DDBJ databases">
        <title>Genomic Encyclopedia of Type Strains, Phase IV (KMG-IV): sequencing the most valuable type-strain genomes for metagenomic binning, comparative biology and taxonomic classification.</title>
        <authorList>
            <person name="Goeker M."/>
        </authorList>
    </citation>
    <scope>NUCLEOTIDE SEQUENCE [LARGE SCALE GENOMIC DNA]</scope>
    <source>
        <strain evidence="12 13">DSM 102969</strain>
    </source>
</reference>
<protein>
    <submittedName>
        <fullName evidence="12">D-alanyl-D-alanine carboxypeptidase</fullName>
    </submittedName>
</protein>
<feature type="active site" description="Proton acceptor" evidence="7">
    <location>
        <position position="74"/>
    </location>
</feature>
<dbReference type="PRINTS" id="PR00725">
    <property type="entry name" value="DADACBPTASE1"/>
</dbReference>
<keyword evidence="12" id="KW-0121">Carboxypeptidase</keyword>
<dbReference type="PANTHER" id="PTHR21581">
    <property type="entry name" value="D-ALANYL-D-ALANINE CARBOXYPEPTIDASE"/>
    <property type="match status" value="1"/>
</dbReference>
<evidence type="ECO:0000259" key="11">
    <source>
        <dbReference type="PROSITE" id="PS51724"/>
    </source>
</evidence>
<evidence type="ECO:0000256" key="3">
    <source>
        <dbReference type="ARBA" id="ARBA00022801"/>
    </source>
</evidence>
<evidence type="ECO:0000256" key="8">
    <source>
        <dbReference type="PIRSR" id="PIRSR618044-2"/>
    </source>
</evidence>
<evidence type="ECO:0000256" key="4">
    <source>
        <dbReference type="ARBA" id="ARBA00022960"/>
    </source>
</evidence>
<feature type="active site" evidence="7">
    <location>
        <position position="131"/>
    </location>
</feature>
<dbReference type="Gene3D" id="3.30.70.1070">
    <property type="entry name" value="Sporulation related repeat"/>
    <property type="match status" value="1"/>
</dbReference>
<keyword evidence="6" id="KW-0961">Cell wall biogenesis/degradation</keyword>
<evidence type="ECO:0000313" key="13">
    <source>
        <dbReference type="Proteomes" id="UP000294547"/>
    </source>
</evidence>
<keyword evidence="13" id="KW-1185">Reference proteome</keyword>
<keyword evidence="12" id="KW-0645">Protease</keyword>
<evidence type="ECO:0000256" key="2">
    <source>
        <dbReference type="ARBA" id="ARBA00022729"/>
    </source>
</evidence>
<feature type="domain" description="SPOR" evidence="11">
    <location>
        <begin position="461"/>
        <end position="545"/>
    </location>
</feature>
<dbReference type="Pfam" id="PF00768">
    <property type="entry name" value="Peptidase_S11"/>
    <property type="match status" value="1"/>
</dbReference>
<dbReference type="SUPFAM" id="SSF56601">
    <property type="entry name" value="beta-lactamase/transpeptidase-like"/>
    <property type="match status" value="1"/>
</dbReference>
<dbReference type="InterPro" id="IPR036680">
    <property type="entry name" value="SPOR-like_sf"/>
</dbReference>
<comment type="similarity">
    <text evidence="1 9">Belongs to the peptidase S11 family.</text>
</comment>
<feature type="binding site" evidence="8">
    <location>
        <position position="233"/>
    </location>
    <ligand>
        <name>substrate</name>
    </ligand>
</feature>
<dbReference type="InterPro" id="IPR007730">
    <property type="entry name" value="SPOR-like_dom"/>
</dbReference>
<gene>
    <name evidence="12" type="ORF">EDD54_0350</name>
</gene>
<dbReference type="PROSITE" id="PS51724">
    <property type="entry name" value="SPOR"/>
    <property type="match status" value="1"/>
</dbReference>
<evidence type="ECO:0000256" key="10">
    <source>
        <dbReference type="SAM" id="SignalP"/>
    </source>
</evidence>
<accession>A0A4R6RK47</accession>
<evidence type="ECO:0000256" key="5">
    <source>
        <dbReference type="ARBA" id="ARBA00022984"/>
    </source>
</evidence>
<keyword evidence="5" id="KW-0573">Peptidoglycan synthesis</keyword>
<keyword evidence="2 10" id="KW-0732">Signal</keyword>
<feature type="signal peptide" evidence="10">
    <location>
        <begin position="1"/>
        <end position="21"/>
    </location>
</feature>
<dbReference type="Proteomes" id="UP000294547">
    <property type="component" value="Unassembled WGS sequence"/>
</dbReference>